<dbReference type="Proteomes" id="UP000249818">
    <property type="component" value="Chromosome BARAN1"/>
</dbReference>
<gene>
    <name evidence="2" type="ORF">BARAN1_0130</name>
</gene>
<protein>
    <submittedName>
        <fullName evidence="2">Uncharacterized protein</fullName>
    </submittedName>
</protein>
<evidence type="ECO:0000313" key="2">
    <source>
        <dbReference type="EMBL" id="SQD92155.1"/>
    </source>
</evidence>
<organism evidence="2 3">
    <name type="scientific">Candidatus Bipolaricaulis anaerobius</name>
    <dbReference type="NCBI Taxonomy" id="2026885"/>
    <lineage>
        <taxon>Bacteria</taxon>
        <taxon>Candidatus Bipolaricaulota</taxon>
        <taxon>Candidatus Bipolaricaulia</taxon>
        <taxon>Candidatus Bipolaricaulales</taxon>
        <taxon>Candidatus Bipolaricaulaceae</taxon>
        <taxon>Candidatus Bipolaricaulis</taxon>
    </lineage>
</organism>
<keyword evidence="3" id="KW-1185">Reference proteome</keyword>
<feature type="compositionally biased region" description="Basic residues" evidence="1">
    <location>
        <begin position="8"/>
        <end position="19"/>
    </location>
</feature>
<evidence type="ECO:0000256" key="1">
    <source>
        <dbReference type="SAM" id="MobiDB-lite"/>
    </source>
</evidence>
<accession>A0A2X3MJ33</accession>
<dbReference type="KEGG" id="bana:BARAN1_0130"/>
<proteinExistence type="predicted"/>
<dbReference type="EMBL" id="LS483254">
    <property type="protein sequence ID" value="SQD92155.1"/>
    <property type="molecule type" value="Genomic_DNA"/>
</dbReference>
<evidence type="ECO:0000313" key="3">
    <source>
        <dbReference type="Proteomes" id="UP000249818"/>
    </source>
</evidence>
<sequence>MKAEGNRSAKHSSKNRRAIRGVNGTPSRAESKARVGDSVPAVGPEVKALRPRSPSGDFSSHELVTLAVYLLGGGSHAVDTEDVAVKVNELAPGKFVWKRYPAQINLEIVRVYLSDAKKQSKGAYLTGSGTNGWRITRRGLEFARRRIGELQGEGAPQSVARQRDGRWRSRERKRLLASDAYARFRTGGASAVSRQDAERFFRVDEYVTGPARETKVARILEAFGDDPRLGKVVRAVAILLEGAMSDG</sequence>
<dbReference type="AlphaFoldDB" id="A0A2X3MJ33"/>
<name>A0A2X3MJ33_9BACT</name>
<feature type="region of interest" description="Disordered" evidence="1">
    <location>
        <begin position="1"/>
        <end position="39"/>
    </location>
</feature>
<reference evidence="3" key="1">
    <citation type="submission" date="2018-05" db="EMBL/GenBank/DDBJ databases">
        <authorList>
            <person name="Hao L."/>
        </authorList>
    </citation>
    <scope>NUCLEOTIDE SEQUENCE [LARGE SCALE GENOMIC DNA]</scope>
</reference>